<sequence>MREKILALVTRHCTTLKNEAAAIEEAMLGAGPDLANGHRDLIGRMHKLKGSSGSIGFHRISELCGDIEERLRSCADRPPSETDLDAIHSRHLELQRRIAEVSPEQSSLFARFS</sequence>
<dbReference type="AlphaFoldDB" id="A0A2W7NA99"/>
<evidence type="ECO:0000313" key="4">
    <source>
        <dbReference type="EMBL" id="PZX16930.1"/>
    </source>
</evidence>
<dbReference type="GO" id="GO:0004672">
    <property type="term" value="F:protein kinase activity"/>
    <property type="evidence" value="ECO:0007669"/>
    <property type="project" value="UniProtKB-ARBA"/>
</dbReference>
<keyword evidence="1" id="KW-0902">Two-component regulatory system</keyword>
<evidence type="ECO:0000256" key="1">
    <source>
        <dbReference type="ARBA" id="ARBA00023012"/>
    </source>
</evidence>
<protein>
    <submittedName>
        <fullName evidence="4">Hpt domain-containing protein</fullName>
    </submittedName>
</protein>
<proteinExistence type="predicted"/>
<name>A0A2W7NA99_9RHOB</name>
<dbReference type="Gene3D" id="1.20.120.160">
    <property type="entry name" value="HPT domain"/>
    <property type="match status" value="1"/>
</dbReference>
<evidence type="ECO:0000259" key="3">
    <source>
        <dbReference type="PROSITE" id="PS50894"/>
    </source>
</evidence>
<dbReference type="EMBL" id="QKZL01000005">
    <property type="protein sequence ID" value="PZX16930.1"/>
    <property type="molecule type" value="Genomic_DNA"/>
</dbReference>
<evidence type="ECO:0000256" key="2">
    <source>
        <dbReference type="PROSITE-ProRule" id="PRU00110"/>
    </source>
</evidence>
<keyword evidence="2" id="KW-0597">Phosphoprotein</keyword>
<dbReference type="SUPFAM" id="SSF47226">
    <property type="entry name" value="Histidine-containing phosphotransfer domain, HPT domain"/>
    <property type="match status" value="1"/>
</dbReference>
<gene>
    <name evidence="4" type="ORF">LX81_01560</name>
</gene>
<organism evidence="4 5">
    <name type="scientific">Palleronia aestuarii</name>
    <dbReference type="NCBI Taxonomy" id="568105"/>
    <lineage>
        <taxon>Bacteria</taxon>
        <taxon>Pseudomonadati</taxon>
        <taxon>Pseudomonadota</taxon>
        <taxon>Alphaproteobacteria</taxon>
        <taxon>Rhodobacterales</taxon>
        <taxon>Roseobacteraceae</taxon>
        <taxon>Palleronia</taxon>
    </lineage>
</organism>
<dbReference type="RefSeq" id="WP_170133871.1">
    <property type="nucleotide sequence ID" value="NZ_QKZL01000005.1"/>
</dbReference>
<evidence type="ECO:0000313" key="5">
    <source>
        <dbReference type="Proteomes" id="UP000248916"/>
    </source>
</evidence>
<feature type="domain" description="HPt" evidence="3">
    <location>
        <begin position="1"/>
        <end position="112"/>
    </location>
</feature>
<dbReference type="Pfam" id="PF01627">
    <property type="entry name" value="Hpt"/>
    <property type="match status" value="1"/>
</dbReference>
<accession>A0A2W7NA99</accession>
<dbReference type="InterPro" id="IPR008207">
    <property type="entry name" value="Sig_transdc_His_kin_Hpt_dom"/>
</dbReference>
<feature type="modified residue" description="Phosphohistidine" evidence="2">
    <location>
        <position position="46"/>
    </location>
</feature>
<dbReference type="Proteomes" id="UP000248916">
    <property type="component" value="Unassembled WGS sequence"/>
</dbReference>
<dbReference type="InterPro" id="IPR036641">
    <property type="entry name" value="HPT_dom_sf"/>
</dbReference>
<dbReference type="PROSITE" id="PS50894">
    <property type="entry name" value="HPT"/>
    <property type="match status" value="1"/>
</dbReference>
<keyword evidence="5" id="KW-1185">Reference proteome</keyword>
<dbReference type="GO" id="GO:0000160">
    <property type="term" value="P:phosphorelay signal transduction system"/>
    <property type="evidence" value="ECO:0007669"/>
    <property type="project" value="UniProtKB-KW"/>
</dbReference>
<comment type="caution">
    <text evidence="4">The sequence shown here is derived from an EMBL/GenBank/DDBJ whole genome shotgun (WGS) entry which is preliminary data.</text>
</comment>
<reference evidence="4 5" key="1">
    <citation type="submission" date="2018-06" db="EMBL/GenBank/DDBJ databases">
        <title>Genomic Encyclopedia of Archaeal and Bacterial Type Strains, Phase II (KMG-II): from individual species to whole genera.</title>
        <authorList>
            <person name="Goeker M."/>
        </authorList>
    </citation>
    <scope>NUCLEOTIDE SEQUENCE [LARGE SCALE GENOMIC DNA]</scope>
    <source>
        <strain evidence="4 5">DSM 22009</strain>
    </source>
</reference>